<dbReference type="Pfam" id="PF00496">
    <property type="entry name" value="SBP_bac_5"/>
    <property type="match status" value="1"/>
</dbReference>
<evidence type="ECO:0000313" key="4">
    <source>
        <dbReference type="EMBL" id="MEI5907444.1"/>
    </source>
</evidence>
<dbReference type="Gene3D" id="3.40.190.10">
    <property type="entry name" value="Periplasmic binding protein-like II"/>
    <property type="match status" value="1"/>
</dbReference>
<evidence type="ECO:0000313" key="5">
    <source>
        <dbReference type="Proteomes" id="UP001312865"/>
    </source>
</evidence>
<reference evidence="4 5" key="1">
    <citation type="journal article" date="2018" name="J. Microbiol.">
        <title>Bacillus spongiae sp. nov., isolated from sponge of Jeju Island.</title>
        <authorList>
            <person name="Lee G.E."/>
            <person name="Im W.T."/>
            <person name="Park J.S."/>
        </authorList>
    </citation>
    <scope>NUCLEOTIDE SEQUENCE [LARGE SCALE GENOMIC DNA]</scope>
    <source>
        <strain evidence="4 5">135PIL107-10</strain>
    </source>
</reference>
<dbReference type="SUPFAM" id="SSF53850">
    <property type="entry name" value="Periplasmic binding protein-like II"/>
    <property type="match status" value="1"/>
</dbReference>
<dbReference type="InterPro" id="IPR000914">
    <property type="entry name" value="SBP_5_dom"/>
</dbReference>
<name>A0ABU8HE75_9BACI</name>
<dbReference type="EMBL" id="JBBAXC010000007">
    <property type="protein sequence ID" value="MEI5907444.1"/>
    <property type="molecule type" value="Genomic_DNA"/>
</dbReference>
<dbReference type="PANTHER" id="PTHR30290">
    <property type="entry name" value="PERIPLASMIC BINDING COMPONENT OF ABC TRANSPORTER"/>
    <property type="match status" value="1"/>
</dbReference>
<keyword evidence="5" id="KW-1185">Reference proteome</keyword>
<proteinExistence type="predicted"/>
<accession>A0ABU8HE75</accession>
<dbReference type="PANTHER" id="PTHR30290:SF72">
    <property type="entry name" value="HTH-TYPE TRANSCRIPTIONAL REGULATOR SGRR"/>
    <property type="match status" value="1"/>
</dbReference>
<organism evidence="4 5">
    <name type="scientific">Bacillus spongiae</name>
    <dbReference type="NCBI Taxonomy" id="2683610"/>
    <lineage>
        <taxon>Bacteria</taxon>
        <taxon>Bacillati</taxon>
        <taxon>Bacillota</taxon>
        <taxon>Bacilli</taxon>
        <taxon>Bacillales</taxon>
        <taxon>Bacillaceae</taxon>
        <taxon>Bacillus</taxon>
    </lineage>
</organism>
<evidence type="ECO:0000259" key="2">
    <source>
        <dbReference type="Pfam" id="PF00496"/>
    </source>
</evidence>
<dbReference type="InterPro" id="IPR025370">
    <property type="entry name" value="SgrR_HTH_N"/>
</dbReference>
<feature type="domain" description="Transcriptional regulator SgrR N-terminal HTH" evidence="3">
    <location>
        <begin position="4"/>
        <end position="97"/>
    </location>
</feature>
<dbReference type="Pfam" id="PF12793">
    <property type="entry name" value="SgrR_N"/>
    <property type="match status" value="1"/>
</dbReference>
<comment type="caution">
    <text evidence="4">The sequence shown here is derived from an EMBL/GenBank/DDBJ whole genome shotgun (WGS) entry which is preliminary data.</text>
</comment>
<dbReference type="InterPro" id="IPR039424">
    <property type="entry name" value="SBP_5"/>
</dbReference>
<dbReference type="Gene3D" id="3.10.105.10">
    <property type="entry name" value="Dipeptide-binding Protein, Domain 3"/>
    <property type="match status" value="1"/>
</dbReference>
<feature type="domain" description="Solute-binding protein family 5" evidence="2">
    <location>
        <begin position="170"/>
        <end position="490"/>
    </location>
</feature>
<keyword evidence="1" id="KW-0238">DNA-binding</keyword>
<dbReference type="RefSeq" id="WP_336586880.1">
    <property type="nucleotide sequence ID" value="NZ_JBBAXC010000007.1"/>
</dbReference>
<protein>
    <submittedName>
        <fullName evidence="4">ABC transporter substrate-binding protein</fullName>
    </submittedName>
</protein>
<evidence type="ECO:0000256" key="1">
    <source>
        <dbReference type="ARBA" id="ARBA00023125"/>
    </source>
</evidence>
<sequence>MNDRYFTMRAHFLEREANGRCFFKLRELEQLWFCSLKNVKRILRQFEELDKITYLPGAGRGNPSEMIFSHPLQIEVEEFMKDCIENGKLDQVAQLLRLPIPKSWLLKVSSDIREMFGYQQGTESKDVLHSFISRDFTTLDPLKVSISFESHLIEYLGDTLVKYDRKKDRILPHLAHHFESEEDDRKWTFHLRKGVFFHHQKPLTSNDVAYTIERIINSDESSHQWLTGDIEKVDCPHPYKVIITLNKKNPFFLRYIASPHFCILPSNQPFNEEEWIGTGPFSLKERTENKMVLEAFDHYFLERPLLDELHFYKVSHDAATIVDFTVQNSPSDEVRSKHEIETGFRFLMFNLRKQTVVQHPSVRKALYHLMDIEQLATDLNWDQWVEASSFVNSRSSPQKKDPTAIPALLAEAGYNGEPLSLYHMNYQKASDLANWFKEQGEKYGITFVLQSYTFHDFYCRDIDQKADLIFMGEVSSLDPHLSFLGAFYNDTLLFRRMFPLDSLQWINRKLETFKQVDSENREVIMSEIEAHIRENDLLIFQHHPIKTRTFHPLIKDVKIHSFGHFDFSKLWIPS</sequence>
<evidence type="ECO:0000259" key="3">
    <source>
        <dbReference type="Pfam" id="PF12793"/>
    </source>
</evidence>
<dbReference type="Proteomes" id="UP001312865">
    <property type="component" value="Unassembled WGS sequence"/>
</dbReference>
<gene>
    <name evidence="4" type="ORF">WAK64_10285</name>
</gene>